<gene>
    <name evidence="1" type="ORF">CVT26_009883</name>
</gene>
<evidence type="ECO:0000313" key="2">
    <source>
        <dbReference type="Proteomes" id="UP000284706"/>
    </source>
</evidence>
<organism evidence="1 2">
    <name type="scientific">Gymnopilus dilepis</name>
    <dbReference type="NCBI Taxonomy" id="231916"/>
    <lineage>
        <taxon>Eukaryota</taxon>
        <taxon>Fungi</taxon>
        <taxon>Dikarya</taxon>
        <taxon>Basidiomycota</taxon>
        <taxon>Agaricomycotina</taxon>
        <taxon>Agaricomycetes</taxon>
        <taxon>Agaricomycetidae</taxon>
        <taxon>Agaricales</taxon>
        <taxon>Agaricineae</taxon>
        <taxon>Hymenogastraceae</taxon>
        <taxon>Gymnopilus</taxon>
    </lineage>
</organism>
<accession>A0A409YC11</accession>
<comment type="caution">
    <text evidence="1">The sequence shown here is derived from an EMBL/GenBank/DDBJ whole genome shotgun (WGS) entry which is preliminary data.</text>
</comment>
<proteinExistence type="predicted"/>
<name>A0A409YC11_9AGAR</name>
<dbReference type="InParanoid" id="A0A409YC11"/>
<keyword evidence="2" id="KW-1185">Reference proteome</keyword>
<evidence type="ECO:0000313" key="1">
    <source>
        <dbReference type="EMBL" id="PPR00551.1"/>
    </source>
</evidence>
<protein>
    <submittedName>
        <fullName evidence="1">Uncharacterized protein</fullName>
    </submittedName>
</protein>
<reference evidence="1 2" key="1">
    <citation type="journal article" date="2018" name="Evol. Lett.">
        <title>Horizontal gene cluster transfer increased hallucinogenic mushroom diversity.</title>
        <authorList>
            <person name="Reynolds H.T."/>
            <person name="Vijayakumar V."/>
            <person name="Gluck-Thaler E."/>
            <person name="Korotkin H.B."/>
            <person name="Matheny P.B."/>
            <person name="Slot J.C."/>
        </authorList>
    </citation>
    <scope>NUCLEOTIDE SEQUENCE [LARGE SCALE GENOMIC DNA]</scope>
    <source>
        <strain evidence="1 2">SRW20</strain>
    </source>
</reference>
<dbReference type="AlphaFoldDB" id="A0A409YC11"/>
<dbReference type="STRING" id="231916.A0A409YC11"/>
<sequence>MKVHTASPVEKISNEILDHIFHYVHEDFMALEENQAFERGLTRPEVASFDNGNDTYAVAERDRIQVSKFTNVQPVIFAASASPTLFPYSPAAWAGTVLGLSNPDMCWDKVVNALATPGFNPDEPSEFLCPYMQNLMFDGCQSPSFASVKAMIEGRNQAINYGDPNWRKQDYAEPAIWMFSMTNCHPEWSAEEKDWVRSRVKECVWE</sequence>
<dbReference type="EMBL" id="NHYE01001002">
    <property type="protein sequence ID" value="PPR00551.1"/>
    <property type="molecule type" value="Genomic_DNA"/>
</dbReference>
<dbReference type="Proteomes" id="UP000284706">
    <property type="component" value="Unassembled WGS sequence"/>
</dbReference>